<keyword evidence="2" id="KW-0520">NAD</keyword>
<reference evidence="4 5" key="1">
    <citation type="journal article" date="2015" name="Nat. Commun.">
        <title>Lucilia cuprina genome unlocks parasitic fly biology to underpin future interventions.</title>
        <authorList>
            <person name="Anstead C.A."/>
            <person name="Korhonen P.K."/>
            <person name="Young N.D."/>
            <person name="Hall R.S."/>
            <person name="Jex A.R."/>
            <person name="Murali S.C."/>
            <person name="Hughes D.S."/>
            <person name="Lee S.F."/>
            <person name="Perry T."/>
            <person name="Stroehlein A.J."/>
            <person name="Ansell B.R."/>
            <person name="Breugelmans B."/>
            <person name="Hofmann A."/>
            <person name="Qu J."/>
            <person name="Dugan S."/>
            <person name="Lee S.L."/>
            <person name="Chao H."/>
            <person name="Dinh H."/>
            <person name="Han Y."/>
            <person name="Doddapaneni H.V."/>
            <person name="Worley K.C."/>
            <person name="Muzny D.M."/>
            <person name="Ioannidis P."/>
            <person name="Waterhouse R.M."/>
            <person name="Zdobnov E.M."/>
            <person name="James P.J."/>
            <person name="Bagnall N.H."/>
            <person name="Kotze A.C."/>
            <person name="Gibbs R.A."/>
            <person name="Richards S."/>
            <person name="Batterham P."/>
            <person name="Gasser R.B."/>
        </authorList>
    </citation>
    <scope>NUCLEOTIDE SEQUENCE [LARGE SCALE GENOMIC DNA]</scope>
    <source>
        <strain evidence="4 5">LS</strain>
        <tissue evidence="4">Full body</tissue>
    </source>
</reference>
<feature type="domain" description="Aldehyde dehydrogenase" evidence="3">
    <location>
        <begin position="67"/>
        <end position="525"/>
    </location>
</feature>
<dbReference type="OMA" id="FAGQYAN"/>
<evidence type="ECO:0000313" key="5">
    <source>
        <dbReference type="Proteomes" id="UP000037069"/>
    </source>
</evidence>
<dbReference type="SUPFAM" id="SSF53720">
    <property type="entry name" value="ALDH-like"/>
    <property type="match status" value="1"/>
</dbReference>
<evidence type="ECO:0000313" key="4">
    <source>
        <dbReference type="EMBL" id="KNC34481.1"/>
    </source>
</evidence>
<dbReference type="Gene3D" id="3.40.605.10">
    <property type="entry name" value="Aldehyde Dehydrogenase, Chain A, domain 1"/>
    <property type="match status" value="1"/>
</dbReference>
<dbReference type="Pfam" id="PF00171">
    <property type="entry name" value="Aldedh"/>
    <property type="match status" value="1"/>
</dbReference>
<dbReference type="AlphaFoldDB" id="A0A0L0CQG4"/>
<keyword evidence="1" id="KW-0560">Oxidoreductase</keyword>
<dbReference type="InterPro" id="IPR016162">
    <property type="entry name" value="Ald_DH_N"/>
</dbReference>
<dbReference type="OrthoDB" id="5322683at2759"/>
<dbReference type="InterPro" id="IPR050485">
    <property type="entry name" value="Proline_metab_enzyme"/>
</dbReference>
<dbReference type="STRING" id="7375.A0A0L0CQG4"/>
<comment type="caution">
    <text evidence="4">The sequence shown here is derived from an EMBL/GenBank/DDBJ whole genome shotgun (WGS) entry which is preliminary data.</text>
</comment>
<keyword evidence="5" id="KW-1185">Reference proteome</keyword>
<dbReference type="Gene3D" id="3.40.309.10">
    <property type="entry name" value="Aldehyde Dehydrogenase, Chain A, domain 2"/>
    <property type="match status" value="1"/>
</dbReference>
<dbReference type="GO" id="GO:0003842">
    <property type="term" value="F:L-glutamate gamma-semialdehyde dehydrogenase activity"/>
    <property type="evidence" value="ECO:0007669"/>
    <property type="project" value="TreeGrafter"/>
</dbReference>
<dbReference type="Proteomes" id="UP000037069">
    <property type="component" value="Unassembled WGS sequence"/>
</dbReference>
<name>A0A0L0CQG4_LUCCU</name>
<dbReference type="PANTHER" id="PTHR42862:SF1">
    <property type="entry name" value="DELTA-1-PYRROLINE-5-CARBOXYLATE DEHYDROGENASE 2, ISOFORM A-RELATED"/>
    <property type="match status" value="1"/>
</dbReference>
<evidence type="ECO:0000259" key="3">
    <source>
        <dbReference type="Pfam" id="PF00171"/>
    </source>
</evidence>
<dbReference type="PANTHER" id="PTHR42862">
    <property type="entry name" value="DELTA-1-PYRROLINE-5-CARBOXYLATE DEHYDROGENASE 1, ISOFORM A-RELATED"/>
    <property type="match status" value="1"/>
</dbReference>
<sequence length="552" mass="62183">MFTKFSLSLNQQVRRFTTFNSKLNKCSSIDPNLLDQALKKLYAEYVSIPIVIGNQMIFTGDEQNLRMPHNHRRVVAKYYYATKNHINLAIQKAIKVQESWSCVDVKTRSNIFHKTANTLSDIDKKADLMSAIMLSQAKTKQDAEKDVSNLILMLRTNADALIQLSELKLPTISEKLKIRYLLRPLDGFVAATGPLYMSWIAANLALTPLLMGNSVLWRPPANCVLTSFIIFKAIIGAGIPRGALQFLPSNYKLFFNTVIKSNDLAGINYAGRVTTLRTLWHDLSIRLPHYKCFPRLVGECDSKGFHFVHESADIDLVVDRTVQATFRYSGQRTYSCARFYVPKTLWPKLCCQLQSEVQALKIGDPTDENSYASAIVREDIYDDVVSFLEYAKCNENVEILMGGNYTKTHGFFIEPTIVVCQDPNDRLMIDDIMGPILSVYVYENNKLNEALETVISSQKFGSCGAIFSSDNKISEQLLNKLRMTASNLYVNEQCSGQDISHLPLSGNRLSGTNDKNGSAYYLLRFAAPQLIEEPVKESVVKNEIENLNCSCS</sequence>
<dbReference type="InterPro" id="IPR016163">
    <property type="entry name" value="Ald_DH_C"/>
</dbReference>
<organism evidence="4 5">
    <name type="scientific">Lucilia cuprina</name>
    <name type="common">Green bottle fly</name>
    <name type="synonym">Australian sheep blowfly</name>
    <dbReference type="NCBI Taxonomy" id="7375"/>
    <lineage>
        <taxon>Eukaryota</taxon>
        <taxon>Metazoa</taxon>
        <taxon>Ecdysozoa</taxon>
        <taxon>Arthropoda</taxon>
        <taxon>Hexapoda</taxon>
        <taxon>Insecta</taxon>
        <taxon>Pterygota</taxon>
        <taxon>Neoptera</taxon>
        <taxon>Endopterygota</taxon>
        <taxon>Diptera</taxon>
        <taxon>Brachycera</taxon>
        <taxon>Muscomorpha</taxon>
        <taxon>Oestroidea</taxon>
        <taxon>Calliphoridae</taxon>
        <taxon>Luciliinae</taxon>
        <taxon>Lucilia</taxon>
    </lineage>
</organism>
<dbReference type="InterPro" id="IPR015590">
    <property type="entry name" value="Aldehyde_DH_dom"/>
</dbReference>
<evidence type="ECO:0000256" key="2">
    <source>
        <dbReference type="ARBA" id="ARBA00023027"/>
    </source>
</evidence>
<dbReference type="GO" id="GO:0005759">
    <property type="term" value="C:mitochondrial matrix"/>
    <property type="evidence" value="ECO:0007669"/>
    <property type="project" value="TreeGrafter"/>
</dbReference>
<dbReference type="InterPro" id="IPR016161">
    <property type="entry name" value="Ald_DH/histidinol_DH"/>
</dbReference>
<dbReference type="EMBL" id="JRES01000062">
    <property type="protein sequence ID" value="KNC34481.1"/>
    <property type="molecule type" value="Genomic_DNA"/>
</dbReference>
<accession>A0A0L0CQG4</accession>
<proteinExistence type="predicted"/>
<dbReference type="GO" id="GO:0010133">
    <property type="term" value="P:L-proline catabolic process to L-glutamate"/>
    <property type="evidence" value="ECO:0007669"/>
    <property type="project" value="TreeGrafter"/>
</dbReference>
<protein>
    <recommendedName>
        <fullName evidence="3">Aldehyde dehydrogenase domain-containing protein</fullName>
    </recommendedName>
</protein>
<gene>
    <name evidence="4" type="ORF">FF38_02760</name>
</gene>
<evidence type="ECO:0000256" key="1">
    <source>
        <dbReference type="ARBA" id="ARBA00023002"/>
    </source>
</evidence>